<evidence type="ECO:0000256" key="5">
    <source>
        <dbReference type="ARBA" id="ARBA00011738"/>
    </source>
</evidence>
<name>A0A926RUM3_9BACL</name>
<evidence type="ECO:0000256" key="6">
    <source>
        <dbReference type="ARBA" id="ARBA00022679"/>
    </source>
</evidence>
<feature type="modified residue" description="N6-(pyridoxal phosphate)lysine" evidence="10">
    <location>
        <position position="239"/>
    </location>
</feature>
<dbReference type="EMBL" id="JACXAH010000011">
    <property type="protein sequence ID" value="MBD1372539.1"/>
    <property type="molecule type" value="Genomic_DNA"/>
</dbReference>
<dbReference type="SUPFAM" id="SSF53383">
    <property type="entry name" value="PLP-dependent transferases"/>
    <property type="match status" value="1"/>
</dbReference>
<gene>
    <name evidence="13" type="primary">bioF</name>
    <name evidence="13" type="ORF">IC620_09250</name>
</gene>
<dbReference type="PANTHER" id="PTHR13693:SF100">
    <property type="entry name" value="8-AMINO-7-OXONONANOATE SYNTHASE"/>
    <property type="match status" value="1"/>
</dbReference>
<dbReference type="NCBIfam" id="TIGR00858">
    <property type="entry name" value="bioF"/>
    <property type="match status" value="1"/>
</dbReference>
<reference evidence="13" key="1">
    <citation type="submission" date="2020-09" db="EMBL/GenBank/DDBJ databases">
        <title>A novel bacterium of genus Hazenella, isolated from South China Sea.</title>
        <authorList>
            <person name="Huang H."/>
            <person name="Mo K."/>
            <person name="Hu Y."/>
        </authorList>
    </citation>
    <scope>NUCLEOTIDE SEQUENCE</scope>
    <source>
        <strain evidence="13">IB182357</strain>
    </source>
</reference>
<dbReference type="PANTHER" id="PTHR13693">
    <property type="entry name" value="CLASS II AMINOTRANSFERASE/8-AMINO-7-OXONONANOATE SYNTHASE"/>
    <property type="match status" value="1"/>
</dbReference>
<protein>
    <recommendedName>
        <fullName evidence="11">8-amino-7-ketopelargonate synthase</fullName>
        <ecNumber evidence="11">2.3.1.47</ecNumber>
    </recommendedName>
</protein>
<keyword evidence="13" id="KW-0012">Acyltransferase</keyword>
<dbReference type="InterPro" id="IPR050087">
    <property type="entry name" value="AON_synthase_class-II"/>
</dbReference>
<keyword evidence="6 11" id="KW-0808">Transferase</keyword>
<dbReference type="InterPro" id="IPR015421">
    <property type="entry name" value="PyrdxlP-dep_Trfase_major"/>
</dbReference>
<dbReference type="InterPro" id="IPR015424">
    <property type="entry name" value="PyrdxlP-dep_Trfase"/>
</dbReference>
<comment type="subunit">
    <text evidence="5 11">Homodimer.</text>
</comment>
<comment type="function">
    <text evidence="2 11">Catalyzes the decarboxylative condensation of pimeloyl-[acyl-carrier protein] and L-alanine to produce 8-amino-7-oxononanoate (AON), [acyl-carrier protein], and carbon dioxide.</text>
</comment>
<evidence type="ECO:0000256" key="8">
    <source>
        <dbReference type="ARBA" id="ARBA00022898"/>
    </source>
</evidence>
<dbReference type="GO" id="GO:0009102">
    <property type="term" value="P:biotin biosynthetic process"/>
    <property type="evidence" value="ECO:0007669"/>
    <property type="project" value="UniProtKB-UniRule"/>
</dbReference>
<keyword evidence="14" id="KW-1185">Reference proteome</keyword>
<comment type="cofactor">
    <cofactor evidence="1 10 11">
        <name>pyridoxal 5'-phosphate</name>
        <dbReference type="ChEBI" id="CHEBI:597326"/>
    </cofactor>
</comment>
<dbReference type="GO" id="GO:0008710">
    <property type="term" value="F:8-amino-7-oxononanoate synthase activity"/>
    <property type="evidence" value="ECO:0007669"/>
    <property type="project" value="UniProtKB-UniRule"/>
</dbReference>
<dbReference type="Proteomes" id="UP000661691">
    <property type="component" value="Unassembled WGS sequence"/>
</dbReference>
<comment type="pathway">
    <text evidence="3 11">Cofactor biosynthesis; biotin biosynthesis.</text>
</comment>
<dbReference type="RefSeq" id="WP_191142008.1">
    <property type="nucleotide sequence ID" value="NZ_JACXAH010000011.1"/>
</dbReference>
<evidence type="ECO:0000256" key="7">
    <source>
        <dbReference type="ARBA" id="ARBA00022756"/>
    </source>
</evidence>
<proteinExistence type="inferred from homology"/>
<dbReference type="Gene3D" id="3.90.1150.10">
    <property type="entry name" value="Aspartate Aminotransferase, domain 1"/>
    <property type="match status" value="1"/>
</dbReference>
<evidence type="ECO:0000256" key="9">
    <source>
        <dbReference type="ARBA" id="ARBA00047715"/>
    </source>
</evidence>
<feature type="domain" description="Aminotransferase class I/classII large" evidence="12">
    <location>
        <begin position="39"/>
        <end position="380"/>
    </location>
</feature>
<dbReference type="Gene3D" id="3.40.640.10">
    <property type="entry name" value="Type I PLP-dependent aspartate aminotransferase-like (Major domain)"/>
    <property type="match status" value="1"/>
</dbReference>
<evidence type="ECO:0000259" key="12">
    <source>
        <dbReference type="Pfam" id="PF00155"/>
    </source>
</evidence>
<comment type="similarity">
    <text evidence="4 11">Belongs to the class-II pyridoxal-phosphate-dependent aminotransferase family. BioF subfamily.</text>
</comment>
<keyword evidence="8 10" id="KW-0663">Pyridoxal phosphate</keyword>
<dbReference type="InterPro" id="IPR001917">
    <property type="entry name" value="Aminotrans_II_pyridoxalP_BS"/>
</dbReference>
<evidence type="ECO:0000256" key="11">
    <source>
        <dbReference type="RuleBase" id="RU003693"/>
    </source>
</evidence>
<dbReference type="AlphaFoldDB" id="A0A926RUM3"/>
<accession>A0A926RUM3</accession>
<keyword evidence="7" id="KW-0093">Biotin biosynthesis</keyword>
<dbReference type="InterPro" id="IPR015422">
    <property type="entry name" value="PyrdxlP-dep_Trfase_small"/>
</dbReference>
<dbReference type="EC" id="2.3.1.47" evidence="11"/>
<evidence type="ECO:0000313" key="14">
    <source>
        <dbReference type="Proteomes" id="UP000661691"/>
    </source>
</evidence>
<evidence type="ECO:0000256" key="2">
    <source>
        <dbReference type="ARBA" id="ARBA00002513"/>
    </source>
</evidence>
<sequence length="388" mass="43561">MWEDWLQHAHEKREEKYLQRSLTVTDNAVKPVVRRNGKRLINFSSNNYLGLADHPDIKKKMIAAVDQGAGATSSRLIIGHGSEIEQLEQEVAHFHGKEAALVIANGYMANLGVLSTLLSPQDAVFSDQYNHASIVDGIRLSGAKSFRYRHLNMDHLEKMLKRAQAKGYQKKLIITDTVFSMDGDWAPLNDLIMLKRKYDAALVVDEAHGVGVWGMQGQGLAHHLGTIQEIDLLLGTFSKAFGVYGAYVAGSKLWIDYLVNQMRSLIYTTGLPPTVIAGIRAALKQVQAGTILRSKLHSHYQYFHAQLRRIGFHTGLSQTQIIPIYIGENQQALQLSHQLFERGILAVPIRPPTVPVGEARLRFSLMASHEQDHLTYTLDVLEELWKKK</sequence>
<evidence type="ECO:0000256" key="10">
    <source>
        <dbReference type="PIRSR" id="PIRSR604723-51"/>
    </source>
</evidence>
<evidence type="ECO:0000313" key="13">
    <source>
        <dbReference type="EMBL" id="MBD1372539.1"/>
    </source>
</evidence>
<evidence type="ECO:0000256" key="3">
    <source>
        <dbReference type="ARBA" id="ARBA00004746"/>
    </source>
</evidence>
<dbReference type="GO" id="GO:0030170">
    <property type="term" value="F:pyridoxal phosphate binding"/>
    <property type="evidence" value="ECO:0007669"/>
    <property type="project" value="InterPro"/>
</dbReference>
<dbReference type="Pfam" id="PF00155">
    <property type="entry name" value="Aminotran_1_2"/>
    <property type="match status" value="1"/>
</dbReference>
<evidence type="ECO:0000256" key="1">
    <source>
        <dbReference type="ARBA" id="ARBA00001933"/>
    </source>
</evidence>
<dbReference type="PROSITE" id="PS00599">
    <property type="entry name" value="AA_TRANSFER_CLASS_2"/>
    <property type="match status" value="1"/>
</dbReference>
<dbReference type="CDD" id="cd06454">
    <property type="entry name" value="KBL_like"/>
    <property type="match status" value="1"/>
</dbReference>
<comment type="caution">
    <text evidence="13">The sequence shown here is derived from an EMBL/GenBank/DDBJ whole genome shotgun (WGS) entry which is preliminary data.</text>
</comment>
<organism evidence="13 14">
    <name type="scientific">Polycladospora coralii</name>
    <dbReference type="NCBI Taxonomy" id="2771432"/>
    <lineage>
        <taxon>Bacteria</taxon>
        <taxon>Bacillati</taxon>
        <taxon>Bacillota</taxon>
        <taxon>Bacilli</taxon>
        <taxon>Bacillales</taxon>
        <taxon>Thermoactinomycetaceae</taxon>
        <taxon>Polycladospora</taxon>
    </lineage>
</organism>
<comment type="catalytic activity">
    <reaction evidence="9 11">
        <text>6-carboxyhexanoyl-[ACP] + L-alanine + H(+) = (8S)-8-amino-7-oxononanoate + holo-[ACP] + CO2</text>
        <dbReference type="Rhea" id="RHEA:42288"/>
        <dbReference type="Rhea" id="RHEA-COMP:9685"/>
        <dbReference type="Rhea" id="RHEA-COMP:9955"/>
        <dbReference type="ChEBI" id="CHEBI:15378"/>
        <dbReference type="ChEBI" id="CHEBI:16526"/>
        <dbReference type="ChEBI" id="CHEBI:57972"/>
        <dbReference type="ChEBI" id="CHEBI:64479"/>
        <dbReference type="ChEBI" id="CHEBI:78846"/>
        <dbReference type="ChEBI" id="CHEBI:149468"/>
        <dbReference type="EC" id="2.3.1.47"/>
    </reaction>
</comment>
<evidence type="ECO:0000256" key="4">
    <source>
        <dbReference type="ARBA" id="ARBA00010008"/>
    </source>
</evidence>
<dbReference type="InterPro" id="IPR004723">
    <property type="entry name" value="AONS_Archaea/Proteobacteria"/>
</dbReference>
<dbReference type="InterPro" id="IPR004839">
    <property type="entry name" value="Aminotransferase_I/II_large"/>
</dbReference>